<gene>
    <name evidence="1" type="ORF">HOLleu_29977</name>
</gene>
<dbReference type="GO" id="GO:0020037">
    <property type="term" value="F:heme binding"/>
    <property type="evidence" value="ECO:0007669"/>
    <property type="project" value="InterPro"/>
</dbReference>
<dbReference type="EMBL" id="JAIZAY010000015">
    <property type="protein sequence ID" value="KAJ8027893.1"/>
    <property type="molecule type" value="Genomic_DNA"/>
</dbReference>
<dbReference type="GO" id="GO:0004833">
    <property type="term" value="F:L-tryptophan 2,3-dioxygenase activity"/>
    <property type="evidence" value="ECO:0007669"/>
    <property type="project" value="InterPro"/>
</dbReference>
<sequence length="76" mass="8554">MEDTSEEGNGSKTYVYHVKNEDGELQESSGIEEKGLSYGEYLKLDQLLSSQDSESAKHGKEIHDEHLFIIIHQGKS</sequence>
<dbReference type="InterPro" id="IPR037217">
    <property type="entry name" value="Trp/Indoleamine_2_3_dOase-like"/>
</dbReference>
<dbReference type="SUPFAM" id="SSF140959">
    <property type="entry name" value="Indolic compounds 2,3-dioxygenase-like"/>
    <property type="match status" value="1"/>
</dbReference>
<dbReference type="GO" id="GO:0019442">
    <property type="term" value="P:L-tryptophan catabolic process to acetyl-CoA"/>
    <property type="evidence" value="ECO:0007669"/>
    <property type="project" value="TreeGrafter"/>
</dbReference>
<evidence type="ECO:0000313" key="2">
    <source>
        <dbReference type="Proteomes" id="UP001152320"/>
    </source>
</evidence>
<organism evidence="1 2">
    <name type="scientific">Holothuria leucospilota</name>
    <name type="common">Black long sea cucumber</name>
    <name type="synonym">Mertensiothuria leucospilota</name>
    <dbReference type="NCBI Taxonomy" id="206669"/>
    <lineage>
        <taxon>Eukaryota</taxon>
        <taxon>Metazoa</taxon>
        <taxon>Echinodermata</taxon>
        <taxon>Eleutherozoa</taxon>
        <taxon>Echinozoa</taxon>
        <taxon>Holothuroidea</taxon>
        <taxon>Aspidochirotacea</taxon>
        <taxon>Aspidochirotida</taxon>
        <taxon>Holothuriidae</taxon>
        <taxon>Holothuria</taxon>
    </lineage>
</organism>
<dbReference type="GO" id="GO:0019441">
    <property type="term" value="P:L-tryptophan catabolic process to kynurenine"/>
    <property type="evidence" value="ECO:0007669"/>
    <property type="project" value="InterPro"/>
</dbReference>
<dbReference type="AlphaFoldDB" id="A0A9Q1BJP7"/>
<reference evidence="1" key="1">
    <citation type="submission" date="2021-10" db="EMBL/GenBank/DDBJ databases">
        <title>Tropical sea cucumber genome reveals ecological adaptation and Cuvierian tubules defense mechanism.</title>
        <authorList>
            <person name="Chen T."/>
        </authorList>
    </citation>
    <scope>NUCLEOTIDE SEQUENCE</scope>
    <source>
        <strain evidence="1">Nanhai2018</strain>
        <tissue evidence="1">Muscle</tissue>
    </source>
</reference>
<dbReference type="PANTHER" id="PTHR10138:SF0">
    <property type="entry name" value="TRYPTOPHAN 2,3-DIOXYGENASE"/>
    <property type="match status" value="1"/>
</dbReference>
<comment type="caution">
    <text evidence="1">The sequence shown here is derived from an EMBL/GenBank/DDBJ whole genome shotgun (WGS) entry which is preliminary data.</text>
</comment>
<protein>
    <submittedName>
        <fullName evidence="1">Tryptophan 2,3-dioxygenase</fullName>
    </submittedName>
</protein>
<dbReference type="Gene3D" id="1.20.58.480">
    <property type="match status" value="1"/>
</dbReference>
<proteinExistence type="predicted"/>
<keyword evidence="2" id="KW-1185">Reference proteome</keyword>
<name>A0A9Q1BJP7_HOLLE</name>
<dbReference type="Pfam" id="PF03301">
    <property type="entry name" value="Trp_dioxygenase"/>
    <property type="match status" value="1"/>
</dbReference>
<accession>A0A9Q1BJP7</accession>
<dbReference type="PANTHER" id="PTHR10138">
    <property type="entry name" value="TRYPTOPHAN 2,3-DIOXYGENASE"/>
    <property type="match status" value="1"/>
</dbReference>
<dbReference type="OrthoDB" id="447477at2759"/>
<evidence type="ECO:0000313" key="1">
    <source>
        <dbReference type="EMBL" id="KAJ8027893.1"/>
    </source>
</evidence>
<dbReference type="InterPro" id="IPR004981">
    <property type="entry name" value="Trp_2_3_dOase"/>
</dbReference>
<dbReference type="GO" id="GO:0046872">
    <property type="term" value="F:metal ion binding"/>
    <property type="evidence" value="ECO:0007669"/>
    <property type="project" value="InterPro"/>
</dbReference>
<dbReference type="Proteomes" id="UP001152320">
    <property type="component" value="Chromosome 15"/>
</dbReference>